<name>A0A6A1WCN7_9ROSI</name>
<reference evidence="2 3" key="1">
    <citation type="journal article" date="2019" name="Plant Biotechnol. J.">
        <title>The red bayberry genome and genetic basis of sex determination.</title>
        <authorList>
            <person name="Jia H.M."/>
            <person name="Jia H.J."/>
            <person name="Cai Q.L."/>
            <person name="Wang Y."/>
            <person name="Zhao H.B."/>
            <person name="Yang W.F."/>
            <person name="Wang G.Y."/>
            <person name="Li Y.H."/>
            <person name="Zhan D.L."/>
            <person name="Shen Y.T."/>
            <person name="Niu Q.F."/>
            <person name="Chang L."/>
            <person name="Qiu J."/>
            <person name="Zhao L."/>
            <person name="Xie H.B."/>
            <person name="Fu W.Y."/>
            <person name="Jin J."/>
            <person name="Li X.W."/>
            <person name="Jiao Y."/>
            <person name="Zhou C.C."/>
            <person name="Tu T."/>
            <person name="Chai C.Y."/>
            <person name="Gao J.L."/>
            <person name="Fan L.J."/>
            <person name="van de Weg E."/>
            <person name="Wang J.Y."/>
            <person name="Gao Z.S."/>
        </authorList>
    </citation>
    <scope>NUCLEOTIDE SEQUENCE [LARGE SCALE GENOMIC DNA]</scope>
    <source>
        <tissue evidence="2">Leaves</tissue>
    </source>
</reference>
<accession>A0A6A1WCN7</accession>
<dbReference type="OrthoDB" id="686198at2759"/>
<dbReference type="PANTHER" id="PTHR47584">
    <property type="match status" value="1"/>
</dbReference>
<protein>
    <recommendedName>
        <fullName evidence="1">Myb/SANT-like domain-containing protein</fullName>
    </recommendedName>
</protein>
<evidence type="ECO:0000313" key="2">
    <source>
        <dbReference type="EMBL" id="KAB1222046.1"/>
    </source>
</evidence>
<dbReference type="EMBL" id="RXIC02000020">
    <property type="protein sequence ID" value="KAB1222046.1"/>
    <property type="molecule type" value="Genomic_DNA"/>
</dbReference>
<evidence type="ECO:0000313" key="3">
    <source>
        <dbReference type="Proteomes" id="UP000516437"/>
    </source>
</evidence>
<gene>
    <name evidence="2" type="ORF">CJ030_MR2G017945</name>
</gene>
<dbReference type="PANTHER" id="PTHR47584:SF14">
    <property type="entry name" value="L10-INTERACTING MYB DOMAIN-CONTAINING PROTEIN-LIKE"/>
    <property type="match status" value="1"/>
</dbReference>
<proteinExistence type="predicted"/>
<comment type="caution">
    <text evidence="2">The sequence shown here is derived from an EMBL/GenBank/DDBJ whole genome shotgun (WGS) entry which is preliminary data.</text>
</comment>
<dbReference type="InterPro" id="IPR045026">
    <property type="entry name" value="LIMYB"/>
</dbReference>
<organism evidence="2 3">
    <name type="scientific">Morella rubra</name>
    <name type="common">Chinese bayberry</name>
    <dbReference type="NCBI Taxonomy" id="262757"/>
    <lineage>
        <taxon>Eukaryota</taxon>
        <taxon>Viridiplantae</taxon>
        <taxon>Streptophyta</taxon>
        <taxon>Embryophyta</taxon>
        <taxon>Tracheophyta</taxon>
        <taxon>Spermatophyta</taxon>
        <taxon>Magnoliopsida</taxon>
        <taxon>eudicotyledons</taxon>
        <taxon>Gunneridae</taxon>
        <taxon>Pentapetalae</taxon>
        <taxon>rosids</taxon>
        <taxon>fabids</taxon>
        <taxon>Fagales</taxon>
        <taxon>Myricaceae</taxon>
        <taxon>Morella</taxon>
    </lineage>
</organism>
<sequence length="319" mass="35975">MWIWRSGESSIIALGLHSHWATRAASGSQDTTNTRPVTRSYKRYNLRSHKQKPLERSDRCEVRIEEAEDSTLWNAALEVLFVELFMEESNVGRIFDGNFNVQAQVTVTATLNQSGLTRIRLTTKQVKGKWNRMKRNYSDFTFVLKQTGFGWRPEADTVDGTDEAWSNVMSPPFTAPIGSPLQNNPPPVVLYKRASHGSYSLGSKGKKAKLELEMSDACCAMTNLCNSRTGGSSAIRGYNHEPPINQCIRWLSSLEPPLSDDSTRMQWITCSRIGTCSLRQMVMPVDRRMVRLARLTRGGSYLPGPDLCRAVGEYVQLFR</sequence>
<dbReference type="Pfam" id="PF12776">
    <property type="entry name" value="Myb_DNA-bind_3"/>
    <property type="match status" value="1"/>
</dbReference>
<dbReference type="InterPro" id="IPR024752">
    <property type="entry name" value="Myb/SANT-like_dom"/>
</dbReference>
<feature type="domain" description="Myb/SANT-like" evidence="1">
    <location>
        <begin position="73"/>
        <end position="167"/>
    </location>
</feature>
<evidence type="ECO:0000259" key="1">
    <source>
        <dbReference type="Pfam" id="PF12776"/>
    </source>
</evidence>
<keyword evidence="3" id="KW-1185">Reference proteome</keyword>
<dbReference type="Proteomes" id="UP000516437">
    <property type="component" value="Chromosome 2"/>
</dbReference>
<dbReference type="AlphaFoldDB" id="A0A6A1WCN7"/>